<evidence type="ECO:0000256" key="2">
    <source>
        <dbReference type="SAM" id="SignalP"/>
    </source>
</evidence>
<keyword evidence="2" id="KW-0732">Signal</keyword>
<feature type="region of interest" description="Disordered" evidence="1">
    <location>
        <begin position="83"/>
        <end position="103"/>
    </location>
</feature>
<feature type="signal peptide" evidence="2">
    <location>
        <begin position="1"/>
        <end position="32"/>
    </location>
</feature>
<feature type="region of interest" description="Disordered" evidence="1">
    <location>
        <begin position="33"/>
        <end position="53"/>
    </location>
</feature>
<name>E9DH52_COCPS</name>
<protein>
    <submittedName>
        <fullName evidence="3">Uncharacterized protein</fullName>
    </submittedName>
</protein>
<sequence length="103" mass="11378">MVWRLRRARTSLPAGIAIFLPLLAAQQQLSLAVSAPSPSPPSSSSSLRQDARLHPHVDILPRHSRLSLRPRGVVLHRCERPRYFGSGRLQPGRSRNGLCRSAA</sequence>
<feature type="compositionally biased region" description="Low complexity" evidence="1">
    <location>
        <begin position="33"/>
        <end position="47"/>
    </location>
</feature>
<reference evidence="4" key="1">
    <citation type="journal article" date="2010" name="Genome Res.">
        <title>Population genomic sequencing of Coccidioides fungi reveals recent hybridization and transposon control.</title>
        <authorList>
            <person name="Neafsey D.E."/>
            <person name="Barker B.M."/>
            <person name="Sharpton T.J."/>
            <person name="Stajich J.E."/>
            <person name="Park D.J."/>
            <person name="Whiston E."/>
            <person name="Hung C.-Y."/>
            <person name="McMahan C."/>
            <person name="White J."/>
            <person name="Sykes S."/>
            <person name="Heiman D."/>
            <person name="Young S."/>
            <person name="Zeng Q."/>
            <person name="Abouelleil A."/>
            <person name="Aftuck L."/>
            <person name="Bessette D."/>
            <person name="Brown A."/>
            <person name="FitzGerald M."/>
            <person name="Lui A."/>
            <person name="Macdonald J.P."/>
            <person name="Priest M."/>
            <person name="Orbach M.J."/>
            <person name="Galgiani J.N."/>
            <person name="Kirkland T.N."/>
            <person name="Cole G.T."/>
            <person name="Birren B.W."/>
            <person name="Henn M.R."/>
            <person name="Taylor J.W."/>
            <person name="Rounsley S.D."/>
        </authorList>
    </citation>
    <scope>NUCLEOTIDE SEQUENCE [LARGE SCALE GENOMIC DNA]</scope>
    <source>
        <strain evidence="4">RMSCC 757 / Silveira</strain>
    </source>
</reference>
<keyword evidence="4" id="KW-1185">Reference proteome</keyword>
<feature type="non-terminal residue" evidence="3">
    <location>
        <position position="103"/>
    </location>
</feature>
<accession>E9DH52</accession>
<dbReference type="EMBL" id="GL636507">
    <property type="protein sequence ID" value="EFW14274.1"/>
    <property type="molecule type" value="Genomic_DNA"/>
</dbReference>
<dbReference type="AlphaFoldDB" id="E9DH52"/>
<dbReference type="STRING" id="443226.E9DH52"/>
<evidence type="ECO:0000313" key="4">
    <source>
        <dbReference type="Proteomes" id="UP000002497"/>
    </source>
</evidence>
<feature type="chain" id="PRO_5003237832" evidence="2">
    <location>
        <begin position="33"/>
        <end position="103"/>
    </location>
</feature>
<evidence type="ECO:0000256" key="1">
    <source>
        <dbReference type="SAM" id="MobiDB-lite"/>
    </source>
</evidence>
<evidence type="ECO:0000313" key="3">
    <source>
        <dbReference type="EMBL" id="EFW14274.1"/>
    </source>
</evidence>
<proteinExistence type="predicted"/>
<reference evidence="4" key="2">
    <citation type="submission" date="2010-03" db="EMBL/GenBank/DDBJ databases">
        <title>The genome sequence of Coccidioides posadasii strain Silveira.</title>
        <authorList>
            <consortium name="The Broad Institute Genome Sequencing Center for Infectious Disease"/>
            <person name="Neafsey D."/>
            <person name="Orbach M."/>
            <person name="Henn M.R."/>
            <person name="Cole G.T."/>
            <person name="Galgiani J."/>
            <person name="Gardner M.J."/>
            <person name="Kirkland T.N."/>
            <person name="Taylor J.W."/>
            <person name="Young S.K."/>
            <person name="Zeng Q."/>
            <person name="Koehrsen M."/>
            <person name="Alvarado L."/>
            <person name="Berlin A."/>
            <person name="Borenstein D."/>
            <person name="Chapman S.B."/>
            <person name="Chen Z."/>
            <person name="Engels R."/>
            <person name="Freedman E."/>
            <person name="Gellesch M."/>
            <person name="Goldberg J."/>
            <person name="Griggs A."/>
            <person name="Gujja S."/>
            <person name="Heilman E."/>
            <person name="Heiman D."/>
            <person name="Howarth C."/>
            <person name="Jen D."/>
            <person name="Larson L."/>
            <person name="Mehta T."/>
            <person name="Neiman D."/>
            <person name="Park D."/>
            <person name="Pearson M."/>
            <person name="Richards J."/>
            <person name="Roberts A."/>
            <person name="Saif S."/>
            <person name="Shea T."/>
            <person name="Shenoy N."/>
            <person name="Sisk P."/>
            <person name="Stolte C."/>
            <person name="Sykes S."/>
            <person name="Walk T."/>
            <person name="White J."/>
            <person name="Yandava C."/>
            <person name="Haas B."/>
            <person name="Nusbaum C."/>
            <person name="Birren B."/>
        </authorList>
    </citation>
    <scope>NUCLEOTIDE SEQUENCE [LARGE SCALE GENOMIC DNA]</scope>
    <source>
        <strain evidence="4">RMSCC 757 / Silveira</strain>
    </source>
</reference>
<dbReference type="Proteomes" id="UP000002497">
    <property type="component" value="Unassembled WGS sequence"/>
</dbReference>
<organism evidence="4">
    <name type="scientific">Coccidioides posadasii (strain RMSCC 757 / Silveira)</name>
    <name type="common">Valley fever fungus</name>
    <dbReference type="NCBI Taxonomy" id="443226"/>
    <lineage>
        <taxon>Eukaryota</taxon>
        <taxon>Fungi</taxon>
        <taxon>Dikarya</taxon>
        <taxon>Ascomycota</taxon>
        <taxon>Pezizomycotina</taxon>
        <taxon>Eurotiomycetes</taxon>
        <taxon>Eurotiomycetidae</taxon>
        <taxon>Onygenales</taxon>
        <taxon>Onygenaceae</taxon>
        <taxon>Coccidioides</taxon>
    </lineage>
</organism>
<dbReference type="VEuPathDB" id="FungiDB:CPSG_09124"/>
<gene>
    <name evidence="3" type="ORF">CPSG_09124</name>
</gene>
<dbReference type="HOGENOM" id="CLU_2270076_0_0_1"/>